<proteinExistence type="predicted"/>
<accession>A0A4Y9VP63</accession>
<organism evidence="2 3">
    <name type="scientific">Methylotenera oryzisoli</name>
    <dbReference type="NCBI Taxonomy" id="2080758"/>
    <lineage>
        <taxon>Bacteria</taxon>
        <taxon>Pseudomonadati</taxon>
        <taxon>Pseudomonadota</taxon>
        <taxon>Betaproteobacteria</taxon>
        <taxon>Nitrosomonadales</taxon>
        <taxon>Methylophilaceae</taxon>
        <taxon>Methylotenera</taxon>
    </lineage>
</organism>
<dbReference type="Proteomes" id="UP000297706">
    <property type="component" value="Unassembled WGS sequence"/>
</dbReference>
<name>A0A4Y9VP63_9PROT</name>
<evidence type="ECO:0000313" key="3">
    <source>
        <dbReference type="Proteomes" id="UP000297706"/>
    </source>
</evidence>
<evidence type="ECO:0008006" key="4">
    <source>
        <dbReference type="Google" id="ProtNLM"/>
    </source>
</evidence>
<dbReference type="Pfam" id="PF11948">
    <property type="entry name" value="DUF3465"/>
    <property type="match status" value="1"/>
</dbReference>
<dbReference type="AlphaFoldDB" id="A0A4Y9VP63"/>
<feature type="signal peptide" evidence="1">
    <location>
        <begin position="1"/>
        <end position="26"/>
    </location>
</feature>
<gene>
    <name evidence="2" type="ORF">C3Y98_11895</name>
</gene>
<reference evidence="2 3" key="1">
    <citation type="submission" date="2018-02" db="EMBL/GenBank/DDBJ databases">
        <title>A novel lanthanide dependent methylotroph, Methylotenera sp. La3113.</title>
        <authorList>
            <person name="Lv H."/>
            <person name="Tani A."/>
        </authorList>
    </citation>
    <scope>NUCLEOTIDE SEQUENCE [LARGE SCALE GENOMIC DNA]</scope>
    <source>
        <strain evidence="2 3">La3113</strain>
    </source>
</reference>
<feature type="chain" id="PRO_5021286201" description="DUF3465 domain-containing protein" evidence="1">
    <location>
        <begin position="27"/>
        <end position="149"/>
    </location>
</feature>
<sequence length="149" mass="16184">MSHAAKHLCYALILAFALCACNQPSAESNLASPLAEQASTSNRSIEQAFSAKQSNIQVSGTGVVVKVLADDNKGARHQKFLVKINPQQTLLFAHNIDLAPRVPLQAGDTISFSGEYVYNPKGGVIHWTHHSPKGNHPGGWVMHNNEKYQ</sequence>
<evidence type="ECO:0000256" key="1">
    <source>
        <dbReference type="SAM" id="SignalP"/>
    </source>
</evidence>
<protein>
    <recommendedName>
        <fullName evidence="4">DUF3465 domain-containing protein</fullName>
    </recommendedName>
</protein>
<dbReference type="PROSITE" id="PS51257">
    <property type="entry name" value="PROKAR_LIPOPROTEIN"/>
    <property type="match status" value="1"/>
</dbReference>
<keyword evidence="1" id="KW-0732">Signal</keyword>
<dbReference type="RefSeq" id="WP_135278794.1">
    <property type="nucleotide sequence ID" value="NZ_PQVH01000014.1"/>
</dbReference>
<dbReference type="EMBL" id="PQVH01000014">
    <property type="protein sequence ID" value="TFW70155.1"/>
    <property type="molecule type" value="Genomic_DNA"/>
</dbReference>
<evidence type="ECO:0000313" key="2">
    <source>
        <dbReference type="EMBL" id="TFW70155.1"/>
    </source>
</evidence>
<dbReference type="InterPro" id="IPR021856">
    <property type="entry name" value="DUF3465"/>
</dbReference>
<dbReference type="OrthoDB" id="195616at2"/>
<comment type="caution">
    <text evidence="2">The sequence shown here is derived from an EMBL/GenBank/DDBJ whole genome shotgun (WGS) entry which is preliminary data.</text>
</comment>
<keyword evidence="3" id="KW-1185">Reference proteome</keyword>